<gene>
    <name evidence="2" type="ORF">SAMN04487772_10816</name>
</gene>
<sequence length="433" mass="47728">MDLKKKIIAAVLSLSLLATPFTNVQAKGADTAKENQVTVQKTVKAEAIQAAEKCKTVITLDFDVQPSPVPSPSQKPVEEQKVVLVSEKGKTVDYVTPYTYTKKSQIAEEKYSVNFATIPSGYNKDVIIPIKVSAKGALVVAAASSEGKEADIYSVYQDKACQKGISIGTDKFAYVPKAGTYYMRIRKNDFEKNSENVYAIVSAFISGNNAELKNNSNVVSASMGTASPIYYKMAVSKTSKLTIKLSSDWSFYATLCNSRKSAITHEEYIYSGVGKVVYVVPKGTYYLKIKAQKETFYASAVFTPVSNAGMTSKSKAGTLKINGSTRNVLVCPGDSTSRGYYMKFTNPKRQKVAIQITTSYTSGKMQFDFYDSGKDSWGKRTLNSGLNKKYEYHVYSTTYNSNSKTLPKGTYYLRFRKLDKKTSGIIGVSIKRK</sequence>
<organism evidence="2 3">
    <name type="scientific">[Clostridium] polysaccharolyticum</name>
    <dbReference type="NCBI Taxonomy" id="29364"/>
    <lineage>
        <taxon>Bacteria</taxon>
        <taxon>Bacillati</taxon>
        <taxon>Bacillota</taxon>
        <taxon>Clostridia</taxon>
        <taxon>Lachnospirales</taxon>
        <taxon>Lachnospiraceae</taxon>
    </lineage>
</organism>
<dbReference type="EMBL" id="FOHN01000008">
    <property type="protein sequence ID" value="SET08058.1"/>
    <property type="molecule type" value="Genomic_DNA"/>
</dbReference>
<evidence type="ECO:0000313" key="3">
    <source>
        <dbReference type="Proteomes" id="UP000199800"/>
    </source>
</evidence>
<feature type="chain" id="PRO_5011548803" description="Pre-peptidase C-terminal domain-containing protein" evidence="1">
    <location>
        <begin position="27"/>
        <end position="433"/>
    </location>
</feature>
<name>A0A1I0BMZ7_9FIRM</name>
<dbReference type="Proteomes" id="UP000199800">
    <property type="component" value="Unassembled WGS sequence"/>
</dbReference>
<dbReference type="RefSeq" id="WP_092477496.1">
    <property type="nucleotide sequence ID" value="NZ_FOHN01000008.1"/>
</dbReference>
<dbReference type="OrthoDB" id="2050690at2"/>
<dbReference type="AlphaFoldDB" id="A0A1I0BMZ7"/>
<reference evidence="2 3" key="1">
    <citation type="submission" date="2016-10" db="EMBL/GenBank/DDBJ databases">
        <authorList>
            <person name="de Groot N.N."/>
        </authorList>
    </citation>
    <scope>NUCLEOTIDE SEQUENCE [LARGE SCALE GENOMIC DNA]</scope>
    <source>
        <strain evidence="2 3">DSM 1801</strain>
    </source>
</reference>
<proteinExistence type="predicted"/>
<keyword evidence="1" id="KW-0732">Signal</keyword>
<evidence type="ECO:0008006" key="4">
    <source>
        <dbReference type="Google" id="ProtNLM"/>
    </source>
</evidence>
<evidence type="ECO:0000256" key="1">
    <source>
        <dbReference type="SAM" id="SignalP"/>
    </source>
</evidence>
<dbReference type="STRING" id="29364.SAMN04487772_10816"/>
<keyword evidence="3" id="KW-1185">Reference proteome</keyword>
<feature type="signal peptide" evidence="1">
    <location>
        <begin position="1"/>
        <end position="26"/>
    </location>
</feature>
<evidence type="ECO:0000313" key="2">
    <source>
        <dbReference type="EMBL" id="SET08058.1"/>
    </source>
</evidence>
<accession>A0A1I0BMZ7</accession>
<protein>
    <recommendedName>
        <fullName evidence="4">Pre-peptidase C-terminal domain-containing protein</fullName>
    </recommendedName>
</protein>